<feature type="repeat" description="TPR" evidence="3">
    <location>
        <begin position="155"/>
        <end position="188"/>
    </location>
</feature>
<dbReference type="SUPFAM" id="SSF48452">
    <property type="entry name" value="TPR-like"/>
    <property type="match status" value="1"/>
</dbReference>
<protein>
    <submittedName>
        <fullName evidence="5">Tetratricopeptide repeat protein</fullName>
    </submittedName>
</protein>
<evidence type="ECO:0000256" key="2">
    <source>
        <dbReference type="ARBA" id="ARBA00022803"/>
    </source>
</evidence>
<dbReference type="GO" id="GO:0046813">
    <property type="term" value="P:receptor-mediated virion attachment to host cell"/>
    <property type="evidence" value="ECO:0007669"/>
    <property type="project" value="TreeGrafter"/>
</dbReference>
<dbReference type="InterPro" id="IPR050498">
    <property type="entry name" value="Ycf3"/>
</dbReference>
<sequence length="209" mass="22856">MQKVRVLYMLLCALTLSFNAQATKNEGEVGTAIATSKETVRQLTLEIKQNPASALAYANRGVVRLELGDTFGAIKDFTASLKLDPQSVAVLQSRSQAFLQIGAYKEAMQDITSAMASGASPALLYDRAVLKYHTDDYFGALQDLTDVLVATPDHGKALYNRAVILLELNKTQEALTDLESYLKLHPEDQNGLYALSQAQKEAARKGETR</sequence>
<dbReference type="AlphaFoldDB" id="A0A6P1P2K4"/>
<dbReference type="PANTHER" id="PTHR44858:SF1">
    <property type="entry name" value="UDP-N-ACETYLGLUCOSAMINE--PEPTIDE N-ACETYLGLUCOSAMINYLTRANSFERASE SPINDLY-RELATED"/>
    <property type="match status" value="1"/>
</dbReference>
<feature type="repeat" description="TPR" evidence="3">
    <location>
        <begin position="54"/>
        <end position="87"/>
    </location>
</feature>
<organism evidence="5 6">
    <name type="scientific">Nibribacter ruber</name>
    <dbReference type="NCBI Taxonomy" id="2698458"/>
    <lineage>
        <taxon>Bacteria</taxon>
        <taxon>Pseudomonadati</taxon>
        <taxon>Bacteroidota</taxon>
        <taxon>Cytophagia</taxon>
        <taxon>Cytophagales</taxon>
        <taxon>Hymenobacteraceae</taxon>
        <taxon>Nibribacter</taxon>
    </lineage>
</organism>
<feature type="signal peptide" evidence="4">
    <location>
        <begin position="1"/>
        <end position="22"/>
    </location>
</feature>
<dbReference type="SMART" id="SM00028">
    <property type="entry name" value="TPR"/>
    <property type="match status" value="3"/>
</dbReference>
<dbReference type="Proteomes" id="UP000464214">
    <property type="component" value="Chromosome"/>
</dbReference>
<dbReference type="PANTHER" id="PTHR44858">
    <property type="entry name" value="TETRATRICOPEPTIDE REPEAT PROTEIN 6"/>
    <property type="match status" value="1"/>
</dbReference>
<evidence type="ECO:0000313" key="5">
    <source>
        <dbReference type="EMBL" id="QHL88602.1"/>
    </source>
</evidence>
<evidence type="ECO:0000256" key="1">
    <source>
        <dbReference type="ARBA" id="ARBA00022737"/>
    </source>
</evidence>
<dbReference type="RefSeq" id="WP_160693181.1">
    <property type="nucleotide sequence ID" value="NZ_CP047897.1"/>
</dbReference>
<evidence type="ECO:0000256" key="3">
    <source>
        <dbReference type="PROSITE-ProRule" id="PRU00339"/>
    </source>
</evidence>
<dbReference type="EMBL" id="CP047897">
    <property type="protein sequence ID" value="QHL88602.1"/>
    <property type="molecule type" value="Genomic_DNA"/>
</dbReference>
<dbReference type="InterPro" id="IPR011990">
    <property type="entry name" value="TPR-like_helical_dom_sf"/>
</dbReference>
<keyword evidence="4" id="KW-0732">Signal</keyword>
<proteinExistence type="predicted"/>
<dbReference type="PROSITE" id="PS50005">
    <property type="entry name" value="TPR"/>
    <property type="match status" value="2"/>
</dbReference>
<feature type="chain" id="PRO_5027124400" evidence="4">
    <location>
        <begin position="23"/>
        <end position="209"/>
    </location>
</feature>
<gene>
    <name evidence="5" type="ORF">GU926_14655</name>
</gene>
<name>A0A6P1P2K4_9BACT</name>
<dbReference type="KEGG" id="nib:GU926_14655"/>
<evidence type="ECO:0000256" key="4">
    <source>
        <dbReference type="SAM" id="SignalP"/>
    </source>
</evidence>
<dbReference type="GO" id="GO:0009279">
    <property type="term" value="C:cell outer membrane"/>
    <property type="evidence" value="ECO:0007669"/>
    <property type="project" value="TreeGrafter"/>
</dbReference>
<keyword evidence="6" id="KW-1185">Reference proteome</keyword>
<dbReference type="Pfam" id="PF13432">
    <property type="entry name" value="TPR_16"/>
    <property type="match status" value="2"/>
</dbReference>
<evidence type="ECO:0000313" key="6">
    <source>
        <dbReference type="Proteomes" id="UP000464214"/>
    </source>
</evidence>
<keyword evidence="2 3" id="KW-0802">TPR repeat</keyword>
<dbReference type="Gene3D" id="1.25.40.10">
    <property type="entry name" value="Tetratricopeptide repeat domain"/>
    <property type="match status" value="2"/>
</dbReference>
<dbReference type="InterPro" id="IPR019734">
    <property type="entry name" value="TPR_rpt"/>
</dbReference>
<reference evidence="5 6" key="1">
    <citation type="submission" date="2020-01" db="EMBL/GenBank/DDBJ databases">
        <authorList>
            <person name="Kim M."/>
        </authorList>
    </citation>
    <scope>NUCLEOTIDE SEQUENCE [LARGE SCALE GENOMIC DNA]</scope>
    <source>
        <strain evidence="5 6">BT10</strain>
    </source>
</reference>
<accession>A0A6P1P2K4</accession>
<keyword evidence="1" id="KW-0677">Repeat</keyword>